<name>A0A844GSW2_9CHRO</name>
<dbReference type="Proteomes" id="UP000437131">
    <property type="component" value="Unassembled WGS sequence"/>
</dbReference>
<sequence>MKYKVCYRPAFAAIFVTLEPRERITAEAGAMVSMDGDIVMKTEFSGGLIPALIRKFLGGESMFVNVFYNPTNRPLNLVLTQSMIGDIEAIKLENKSICFQPGAYIAHTPGAKMGVKWAGFASWFAGEGLFKLHFSGKGRVLFGCYGGITRREINGDFIVDNNHLVAYDDGIKMNITLSGNLLSSLTSGEGFVNKLTGRGAIYLQSRSVSGLVGFLSPKVR</sequence>
<evidence type="ECO:0000313" key="2">
    <source>
        <dbReference type="Proteomes" id="UP000437131"/>
    </source>
</evidence>
<dbReference type="NCBIfam" id="TIGR00266">
    <property type="entry name" value="TIGR00266 family protein"/>
    <property type="match status" value="1"/>
</dbReference>
<comment type="caution">
    <text evidence="1">The sequence shown here is derived from an EMBL/GenBank/DDBJ whole genome shotgun (WGS) entry which is preliminary data.</text>
</comment>
<dbReference type="InterPro" id="IPR036983">
    <property type="entry name" value="AIM24_sf"/>
</dbReference>
<dbReference type="PANTHER" id="PTHR43657">
    <property type="entry name" value="TRYPTOPHAN RNA-BINDING ATTENUATOR PROTEIN-LIKE PROTEIN"/>
    <property type="match status" value="1"/>
</dbReference>
<dbReference type="SUPFAM" id="SSF51219">
    <property type="entry name" value="TRAP-like"/>
    <property type="match status" value="1"/>
</dbReference>
<evidence type="ECO:0000313" key="1">
    <source>
        <dbReference type="EMBL" id="MTF37878.1"/>
    </source>
</evidence>
<gene>
    <name evidence="1" type="ORF">GGC33_02915</name>
</gene>
<dbReference type="Pfam" id="PF01987">
    <property type="entry name" value="AIM24"/>
    <property type="match status" value="1"/>
</dbReference>
<dbReference type="PANTHER" id="PTHR43657:SF1">
    <property type="entry name" value="ALTERED INHERITANCE OF MITOCHONDRIA PROTEIN 24, MITOCHONDRIAL"/>
    <property type="match status" value="1"/>
</dbReference>
<dbReference type="Gene3D" id="3.60.160.10">
    <property type="entry name" value="Mitochondrial biogenesis AIM24"/>
    <property type="match status" value="1"/>
</dbReference>
<dbReference type="InterPro" id="IPR002838">
    <property type="entry name" value="AIM24"/>
</dbReference>
<dbReference type="RefSeq" id="WP_015218545.1">
    <property type="nucleotide sequence ID" value="NZ_WMIA01000002.1"/>
</dbReference>
<proteinExistence type="predicted"/>
<protein>
    <submittedName>
        <fullName evidence="1">TIGR00266 family protein</fullName>
    </submittedName>
</protein>
<reference evidence="1 2" key="1">
    <citation type="submission" date="2019-11" db="EMBL/GenBank/DDBJ databases">
        <title>Isolation of a new High Light Tolerant Cyanobacteria.</title>
        <authorList>
            <person name="Dobson Z."/>
            <person name="Vaughn N."/>
            <person name="Vaughn M."/>
            <person name="Fromme P."/>
            <person name="Mazor Y."/>
        </authorList>
    </citation>
    <scope>NUCLEOTIDE SEQUENCE [LARGE SCALE GENOMIC DNA]</scope>
    <source>
        <strain evidence="1 2">0216</strain>
    </source>
</reference>
<dbReference type="AlphaFoldDB" id="A0A844GSW2"/>
<dbReference type="InterPro" id="IPR016031">
    <property type="entry name" value="Trp_RNA-bd_attenuator-like_dom"/>
</dbReference>
<dbReference type="EMBL" id="WMIA01000002">
    <property type="protein sequence ID" value="MTF37878.1"/>
    <property type="molecule type" value="Genomic_DNA"/>
</dbReference>
<accession>A0A844GSW2</accession>
<organism evidence="1 2">
    <name type="scientific">Cyanobacterium aponinum 0216</name>
    <dbReference type="NCBI Taxonomy" id="2676140"/>
    <lineage>
        <taxon>Bacteria</taxon>
        <taxon>Bacillati</taxon>
        <taxon>Cyanobacteriota</taxon>
        <taxon>Cyanophyceae</taxon>
        <taxon>Oscillatoriophycideae</taxon>
        <taxon>Chroococcales</taxon>
        <taxon>Geminocystaceae</taxon>
        <taxon>Cyanobacterium</taxon>
    </lineage>
</organism>